<feature type="transmembrane region" description="Helical" evidence="2">
    <location>
        <begin position="217"/>
        <end position="239"/>
    </location>
</feature>
<dbReference type="Gene3D" id="2.40.50.100">
    <property type="match status" value="1"/>
</dbReference>
<proteinExistence type="predicted"/>
<accession>A0A2S5GNY7</accession>
<dbReference type="CDD" id="cd05709">
    <property type="entry name" value="S2P-M50"/>
    <property type="match status" value="1"/>
</dbReference>
<keyword evidence="2" id="KW-0472">Membrane</keyword>
<evidence type="ECO:0000256" key="2">
    <source>
        <dbReference type="SAM" id="Phobius"/>
    </source>
</evidence>
<dbReference type="GO" id="GO:0030313">
    <property type="term" value="C:cell envelope"/>
    <property type="evidence" value="ECO:0007669"/>
    <property type="project" value="TreeGrafter"/>
</dbReference>
<feature type="domain" description="CzcB-like barrel-sandwich hybrid" evidence="3">
    <location>
        <begin position="501"/>
        <end position="616"/>
    </location>
</feature>
<feature type="transmembrane region" description="Helical" evidence="2">
    <location>
        <begin position="392"/>
        <end position="413"/>
    </location>
</feature>
<reference evidence="4 5" key="1">
    <citation type="submission" date="2018-02" db="EMBL/GenBank/DDBJ databases">
        <title>Draft Genome of Achromobacter spanius stain 6.</title>
        <authorList>
            <person name="Gunasekera T.S."/>
            <person name="Radwan O."/>
            <person name="Ruiz O.N."/>
        </authorList>
    </citation>
    <scope>NUCLEOTIDE SEQUENCE [LARGE SCALE GENOMIC DNA]</scope>
    <source>
        <strain evidence="4 5">6</strain>
    </source>
</reference>
<evidence type="ECO:0000259" key="3">
    <source>
        <dbReference type="Pfam" id="PF25973"/>
    </source>
</evidence>
<sequence>MASRCPCSITCCGGRLRRCANGPEFDAMDATALLIDDADPEASLDARVLPPLRQDLRLIRDQGGTRAGEWGGNWRIHDPAAHRFFAVDQDTVGMLAQWHQGTVGALRSAVARSTGRAPEDHKILGLIEFLQRHELVAPAAGETYARVRQQRSAQKRSLATRMLHSYLFFKVPLARPDAFLRRTLPLVTPFFSRSFWILALLLGVSGLYLVSRQWEAFLHTFPDMISATGLIAFGLSLAFVKTLHELGHGYTAVRLGSRVTTMGVAFVVMTPILYTDTTDAWRLPRRQRVLIDGAGMAVELLVAVFATLAWVFVPDGPWRNVAFALATTGWVLSLAVNLNPLMRFDGYYLFSDLIGIPGLQDRSFAMARWWMRERLFGYGDEQPEPTYGHTRLLLIGFAYATWIYRFFLFLGIALLVYHYFFKILGIFLFAVEISWFILLPIWREMKVWVKRRHEVGRQAFITLGVLVLLVAVLLVPLPYTVRIPAVLTATEQAPAFAPRPARLEAVRVRQGETVRAGQILMALSASEIEQQLVATRERERLLNERLDRRSADRKDLSETLTLAREVQLERDRATGLERERSRLAVRAPIDGVVVELALELSPGRWVDEKTRLAIIAAPGSLEARGYVNADDLRRIREGDSGEFVDEQRLMPARAVQIARVGAAANDTLENWILTSAHGGDVAARQFEGRLRAEQAVFEVAANVTDASRDDRPLTELRGEMQIKDEPISLASRVVRRVVSVLLREAGA</sequence>
<dbReference type="EMBL" id="PREU01000009">
    <property type="protein sequence ID" value="PPA74595.1"/>
    <property type="molecule type" value="Genomic_DNA"/>
</dbReference>
<feature type="transmembrane region" description="Helical" evidence="2">
    <location>
        <begin position="459"/>
        <end position="479"/>
    </location>
</feature>
<protein>
    <submittedName>
        <fullName evidence="4">Peptidase</fullName>
    </submittedName>
</protein>
<comment type="caution">
    <text evidence="4">The sequence shown here is derived from an EMBL/GenBank/DDBJ whole genome shotgun (WGS) entry which is preliminary data.</text>
</comment>
<dbReference type="AlphaFoldDB" id="A0A2S5GNY7"/>
<dbReference type="InterPro" id="IPR051909">
    <property type="entry name" value="MFP_Cation_Efflux"/>
</dbReference>
<keyword evidence="2" id="KW-0812">Transmembrane</keyword>
<keyword evidence="2" id="KW-1133">Transmembrane helix</keyword>
<dbReference type="Proteomes" id="UP000239990">
    <property type="component" value="Unassembled WGS sequence"/>
</dbReference>
<dbReference type="InterPro" id="IPR058647">
    <property type="entry name" value="BSH_CzcB-like"/>
</dbReference>
<keyword evidence="1" id="KW-0813">Transport</keyword>
<dbReference type="GO" id="GO:0060003">
    <property type="term" value="P:copper ion export"/>
    <property type="evidence" value="ECO:0007669"/>
    <property type="project" value="TreeGrafter"/>
</dbReference>
<evidence type="ECO:0000256" key="1">
    <source>
        <dbReference type="ARBA" id="ARBA00022448"/>
    </source>
</evidence>
<gene>
    <name evidence="4" type="ORF">C4E15_20620</name>
</gene>
<evidence type="ECO:0000313" key="5">
    <source>
        <dbReference type="Proteomes" id="UP000239990"/>
    </source>
</evidence>
<feature type="transmembrane region" description="Helical" evidence="2">
    <location>
        <begin position="259"/>
        <end position="277"/>
    </location>
</feature>
<organism evidence="4 5">
    <name type="scientific">Achromobacter spanius</name>
    <dbReference type="NCBI Taxonomy" id="217203"/>
    <lineage>
        <taxon>Bacteria</taxon>
        <taxon>Pseudomonadati</taxon>
        <taxon>Pseudomonadota</taxon>
        <taxon>Betaproteobacteria</taxon>
        <taxon>Burkholderiales</taxon>
        <taxon>Alcaligenaceae</taxon>
        <taxon>Achromobacter</taxon>
    </lineage>
</organism>
<dbReference type="PANTHER" id="PTHR30097">
    <property type="entry name" value="CATION EFFLUX SYSTEM PROTEIN CUSB"/>
    <property type="match status" value="1"/>
</dbReference>
<dbReference type="GO" id="GO:0015679">
    <property type="term" value="P:plasma membrane copper ion transport"/>
    <property type="evidence" value="ECO:0007669"/>
    <property type="project" value="TreeGrafter"/>
</dbReference>
<name>A0A2S5GNY7_9BURK</name>
<dbReference type="PANTHER" id="PTHR30097:SF4">
    <property type="entry name" value="SLR6042 PROTEIN"/>
    <property type="match status" value="1"/>
</dbReference>
<dbReference type="OrthoDB" id="9759690at2"/>
<feature type="transmembrane region" description="Helical" evidence="2">
    <location>
        <begin position="289"/>
        <end position="312"/>
    </location>
</feature>
<feature type="transmembrane region" description="Helical" evidence="2">
    <location>
        <begin position="190"/>
        <end position="210"/>
    </location>
</feature>
<feature type="transmembrane region" description="Helical" evidence="2">
    <location>
        <begin position="419"/>
        <end position="438"/>
    </location>
</feature>
<feature type="transmembrane region" description="Helical" evidence="2">
    <location>
        <begin position="318"/>
        <end position="338"/>
    </location>
</feature>
<evidence type="ECO:0000313" key="4">
    <source>
        <dbReference type="EMBL" id="PPA74595.1"/>
    </source>
</evidence>
<dbReference type="Pfam" id="PF25973">
    <property type="entry name" value="BSH_CzcB"/>
    <property type="match status" value="1"/>
</dbReference>